<comment type="caution">
    <text evidence="8">The sequence shown here is derived from an EMBL/GenBank/DDBJ whole genome shotgun (WGS) entry which is preliminary data.</text>
</comment>
<dbReference type="InterPro" id="IPR002902">
    <property type="entry name" value="GNK2"/>
</dbReference>
<evidence type="ECO:0000256" key="3">
    <source>
        <dbReference type="ARBA" id="ARBA00022729"/>
    </source>
</evidence>
<evidence type="ECO:0000256" key="6">
    <source>
        <dbReference type="SAM" id="SignalP"/>
    </source>
</evidence>
<evidence type="ECO:0000256" key="1">
    <source>
        <dbReference type="ARBA" id="ARBA00004613"/>
    </source>
</evidence>
<dbReference type="AlphaFoldDB" id="A0A6A4M520"/>
<dbReference type="InterPro" id="IPR050581">
    <property type="entry name" value="CRR_secretory_protein"/>
</dbReference>
<dbReference type="Proteomes" id="UP000428333">
    <property type="component" value="Linkage Group LG04"/>
</dbReference>
<organism evidence="8 9">
    <name type="scientific">Rhododendron williamsianum</name>
    <dbReference type="NCBI Taxonomy" id="262921"/>
    <lineage>
        <taxon>Eukaryota</taxon>
        <taxon>Viridiplantae</taxon>
        <taxon>Streptophyta</taxon>
        <taxon>Embryophyta</taxon>
        <taxon>Tracheophyta</taxon>
        <taxon>Spermatophyta</taxon>
        <taxon>Magnoliopsida</taxon>
        <taxon>eudicotyledons</taxon>
        <taxon>Gunneridae</taxon>
        <taxon>Pentapetalae</taxon>
        <taxon>asterids</taxon>
        <taxon>Ericales</taxon>
        <taxon>Ericaceae</taxon>
        <taxon>Ericoideae</taxon>
        <taxon>Rhodoreae</taxon>
        <taxon>Rhododendron</taxon>
    </lineage>
</organism>
<evidence type="ECO:0000313" key="8">
    <source>
        <dbReference type="EMBL" id="KAE9461708.1"/>
    </source>
</evidence>
<proteinExistence type="inferred from homology"/>
<feature type="non-terminal residue" evidence="8">
    <location>
        <position position="1"/>
    </location>
</feature>
<evidence type="ECO:0000259" key="7">
    <source>
        <dbReference type="PROSITE" id="PS51473"/>
    </source>
</evidence>
<accession>A0A6A4M520</accession>
<keyword evidence="2" id="KW-0964">Secreted</keyword>
<dbReference type="PROSITE" id="PS51473">
    <property type="entry name" value="GNK2"/>
    <property type="match status" value="2"/>
</dbReference>
<dbReference type="GO" id="GO:0005576">
    <property type="term" value="C:extracellular region"/>
    <property type="evidence" value="ECO:0007669"/>
    <property type="project" value="UniProtKB-SubCell"/>
</dbReference>
<dbReference type="Pfam" id="PF01657">
    <property type="entry name" value="Stress-antifung"/>
    <property type="match status" value="2"/>
</dbReference>
<keyword evidence="3 6" id="KW-0732">Signal</keyword>
<keyword evidence="9" id="KW-1185">Reference proteome</keyword>
<gene>
    <name evidence="8" type="ORF">C3L33_06383</name>
</gene>
<dbReference type="InterPro" id="IPR038408">
    <property type="entry name" value="GNK2_sf"/>
</dbReference>
<keyword evidence="4" id="KW-0677">Repeat</keyword>
<comment type="subcellular location">
    <subcellularLocation>
        <location evidence="1">Secreted</location>
    </subcellularLocation>
</comment>
<name>A0A6A4M520_9ERIC</name>
<dbReference type="FunFam" id="3.30.430.20:FF:000002">
    <property type="entry name" value="Cysteine-rich receptor-like protein kinase 10"/>
    <property type="match status" value="1"/>
</dbReference>
<evidence type="ECO:0000313" key="9">
    <source>
        <dbReference type="Proteomes" id="UP000428333"/>
    </source>
</evidence>
<feature type="chain" id="PRO_5025526331" description="Gnk2-homologous domain-containing protein" evidence="6">
    <location>
        <begin position="21"/>
        <end position="258"/>
    </location>
</feature>
<protein>
    <recommendedName>
        <fullName evidence="7">Gnk2-homologous domain-containing protein</fullName>
    </recommendedName>
</protein>
<dbReference type="CDD" id="cd23509">
    <property type="entry name" value="Gnk2-like"/>
    <property type="match status" value="2"/>
</dbReference>
<dbReference type="PANTHER" id="PTHR32411:SF43">
    <property type="entry name" value="CYSTEINE-RICH REPEAT SECRETORY PROTEIN 38"/>
    <property type="match status" value="1"/>
</dbReference>
<evidence type="ECO:0000256" key="2">
    <source>
        <dbReference type="ARBA" id="ARBA00022525"/>
    </source>
</evidence>
<dbReference type="EMBL" id="QEFC01000948">
    <property type="protein sequence ID" value="KAE9461708.1"/>
    <property type="molecule type" value="Genomic_DNA"/>
</dbReference>
<sequence>MMLPIVFALLVLVVPRTGEATAQFVYKECLNTTNYTDGSQFQVNLNRILYRQLYNDGSKSIFSNQTEGEEPDKVYGLFLCRGDVSAADCQSCIDIASEEISKECPFKKEAIIWYDQCMIRYSNRSFFSTMETQPTLYLLNTENVTEPDKFTEILGNMFANLTTVATSIPSNQRYATNETNVGNFTKLYGMVQCTPDLSPLLCRNCLNEILSSLLGFMAGRIGGRVLTPSCNVRYELYPFLAEAPSDNGTDASNGSRGE</sequence>
<dbReference type="Gene3D" id="3.30.430.20">
    <property type="entry name" value="Gnk2 domain, C-X8-C-X2-C motif"/>
    <property type="match status" value="2"/>
</dbReference>
<comment type="similarity">
    <text evidence="5">Belongs to the cysteine-rich repeat secretory protein family.</text>
</comment>
<evidence type="ECO:0000256" key="5">
    <source>
        <dbReference type="ARBA" id="ARBA00038515"/>
    </source>
</evidence>
<dbReference type="PANTHER" id="PTHR32411">
    <property type="entry name" value="CYSTEINE-RICH REPEAT SECRETORY PROTEIN 38-RELATED"/>
    <property type="match status" value="1"/>
</dbReference>
<feature type="domain" description="Gnk2-homologous" evidence="7">
    <location>
        <begin position="23"/>
        <end position="126"/>
    </location>
</feature>
<dbReference type="OrthoDB" id="4062651at2759"/>
<feature type="signal peptide" evidence="6">
    <location>
        <begin position="1"/>
        <end position="20"/>
    </location>
</feature>
<dbReference type="FunFam" id="3.30.430.20:FF:000003">
    <property type="entry name" value="Cysteine-rich RLK (RECEPTOR-like protein kinase) 10"/>
    <property type="match status" value="1"/>
</dbReference>
<reference evidence="8 9" key="1">
    <citation type="journal article" date="2019" name="Genome Biol. Evol.">
        <title>The Rhododendron genome and chromosomal organization provide insight into shared whole-genome duplications across the heath family (Ericaceae).</title>
        <authorList>
            <person name="Soza V.L."/>
            <person name="Lindsley D."/>
            <person name="Waalkes A."/>
            <person name="Ramage E."/>
            <person name="Patwardhan R.P."/>
            <person name="Burton J.N."/>
            <person name="Adey A."/>
            <person name="Kumar A."/>
            <person name="Qiu R."/>
            <person name="Shendure J."/>
            <person name="Hall B."/>
        </authorList>
    </citation>
    <scope>NUCLEOTIDE SEQUENCE [LARGE SCALE GENOMIC DNA]</scope>
    <source>
        <strain evidence="8">RSF 1966-606</strain>
    </source>
</reference>
<evidence type="ECO:0000256" key="4">
    <source>
        <dbReference type="ARBA" id="ARBA00022737"/>
    </source>
</evidence>
<feature type="domain" description="Gnk2-homologous" evidence="7">
    <location>
        <begin position="132"/>
        <end position="239"/>
    </location>
</feature>